<dbReference type="Proteomes" id="UP001597327">
    <property type="component" value="Unassembled WGS sequence"/>
</dbReference>
<reference evidence="20" key="1">
    <citation type="journal article" date="2019" name="Int. J. Syst. Evol. Microbiol.">
        <title>The Global Catalogue of Microorganisms (GCM) 10K type strain sequencing project: providing services to taxonomists for standard genome sequencing and annotation.</title>
        <authorList>
            <consortium name="The Broad Institute Genomics Platform"/>
            <consortium name="The Broad Institute Genome Sequencing Center for Infectious Disease"/>
            <person name="Wu L."/>
            <person name="Ma J."/>
        </authorList>
    </citation>
    <scope>NUCLEOTIDE SEQUENCE [LARGE SCALE GENOMIC DNA]</scope>
    <source>
        <strain evidence="20">JCM 3369</strain>
    </source>
</reference>
<dbReference type="InterPro" id="IPR034505">
    <property type="entry name" value="Coproporphyrinogen-III_oxidase"/>
</dbReference>
<evidence type="ECO:0000256" key="3">
    <source>
        <dbReference type="ARBA" id="ARBA00004785"/>
    </source>
</evidence>
<evidence type="ECO:0000256" key="5">
    <source>
        <dbReference type="ARBA" id="ARBA00011245"/>
    </source>
</evidence>
<feature type="domain" description="Radical SAM core" evidence="18">
    <location>
        <begin position="108"/>
        <end position="344"/>
    </location>
</feature>
<dbReference type="InterPro" id="IPR006638">
    <property type="entry name" value="Elp3/MiaA/NifB-like_rSAM"/>
</dbReference>
<evidence type="ECO:0000256" key="16">
    <source>
        <dbReference type="ARBA" id="ARBA00030263"/>
    </source>
</evidence>
<dbReference type="Gene3D" id="1.10.10.920">
    <property type="match status" value="1"/>
</dbReference>
<organism evidence="19 20">
    <name type="scientific">Roseibium aestuarii</name>
    <dbReference type="NCBI Taxonomy" id="2600299"/>
    <lineage>
        <taxon>Bacteria</taxon>
        <taxon>Pseudomonadati</taxon>
        <taxon>Pseudomonadota</taxon>
        <taxon>Alphaproteobacteria</taxon>
        <taxon>Hyphomicrobiales</taxon>
        <taxon>Stappiaceae</taxon>
        <taxon>Roseibium</taxon>
    </lineage>
</organism>
<dbReference type="InterPro" id="IPR010723">
    <property type="entry name" value="HemN_C"/>
</dbReference>
<dbReference type="Pfam" id="PF04055">
    <property type="entry name" value="Radical_SAM"/>
    <property type="match status" value="1"/>
</dbReference>
<evidence type="ECO:0000256" key="2">
    <source>
        <dbReference type="ARBA" id="ARBA00004496"/>
    </source>
</evidence>
<gene>
    <name evidence="19" type="primary">hemN</name>
    <name evidence="19" type="ORF">ACFSC7_06160</name>
</gene>
<dbReference type="PANTHER" id="PTHR13932:SF6">
    <property type="entry name" value="OXYGEN-INDEPENDENT COPROPORPHYRINOGEN III OXIDASE"/>
    <property type="match status" value="1"/>
</dbReference>
<comment type="subcellular location">
    <subcellularLocation>
        <location evidence="2">Cytoplasm</location>
    </subcellularLocation>
</comment>
<keyword evidence="20" id="KW-1185">Reference proteome</keyword>
<evidence type="ECO:0000256" key="8">
    <source>
        <dbReference type="ARBA" id="ARBA00022485"/>
    </source>
</evidence>
<dbReference type="InterPro" id="IPR058240">
    <property type="entry name" value="rSAM_sf"/>
</dbReference>
<dbReference type="EMBL" id="JBHUFA010000001">
    <property type="protein sequence ID" value="MFD1695092.1"/>
    <property type="molecule type" value="Genomic_DNA"/>
</dbReference>
<keyword evidence="12 19" id="KW-0560">Oxidoreductase</keyword>
<sequence length="522" mass="56334">MGLAGVTGAGATGSGPDLAVRETEGAARVDIRWDPALAAGAAGDFDVVRRCLRKIKDGTAALRQDRHMTDIPASYAARNVPRYTSYPTAPHFHAGVTAQTYSDWLGALTREDSLSLYLHVPYCRDICHYCGCLTKASKKDAPLKAYGATLLKELQLVAGKIGKAGPVRHIHWGGGTPSLLPRESFLEIAGMMRVLFDLAPDVEHAIELDPRLVTEDLAETLRQIGVTRTSLGVQDFDPKVQVAIGRVQPQETVARAVQILQDAGLRDINFDLMYGLPGQSVATVLDTVEKTLALRPSRISLFGYAHVPWMKKHQRLIDESLLPAPSERVAMAASARDALIAGGYCQIGLDHFALPDDSMARALETGELHRNFQGYTTDQATQLIGLGVSSIGKLDAGYVQNISDVAHWTRAIEAGDLPVARGFAFSADDRMRGHIIERLMTDHLCDLGAAAQAQGLDMDALNDARQELAPLLADGLATLEGSVLTVTPQGRPFVRLVAAAFDAYLKAPQDNTRPVPRHSMAV</sequence>
<evidence type="ECO:0000256" key="1">
    <source>
        <dbReference type="ARBA" id="ARBA00001966"/>
    </source>
</evidence>
<comment type="subunit">
    <text evidence="5">Monomer.</text>
</comment>
<comment type="pathway">
    <text evidence="3">Porphyrin-containing compound metabolism; protoporphyrin-IX biosynthesis; protoporphyrinogen-IX from coproporphyrinogen-III (AdoMet route): step 1/1.</text>
</comment>
<keyword evidence="15" id="KW-0627">Porphyrin biosynthesis</keyword>
<name>A0ABW4JUB6_9HYPH</name>
<keyword evidence="8" id="KW-0004">4Fe-4S</keyword>
<keyword evidence="14" id="KW-0411">Iron-sulfur</keyword>
<dbReference type="NCBIfam" id="TIGR00538">
    <property type="entry name" value="hemN"/>
    <property type="match status" value="1"/>
</dbReference>
<dbReference type="InterPro" id="IPR004558">
    <property type="entry name" value="Coprogen_oxidase_HemN"/>
</dbReference>
<dbReference type="SUPFAM" id="SSF102114">
    <property type="entry name" value="Radical SAM enzymes"/>
    <property type="match status" value="1"/>
</dbReference>
<dbReference type="Gene3D" id="3.20.20.70">
    <property type="entry name" value="Aldolase class I"/>
    <property type="match status" value="1"/>
</dbReference>
<dbReference type="InterPro" id="IPR007197">
    <property type="entry name" value="rSAM"/>
</dbReference>
<keyword evidence="9" id="KW-0963">Cytoplasm</keyword>
<dbReference type="GO" id="GO:0051989">
    <property type="term" value="F:coproporphyrinogen dehydrogenase activity"/>
    <property type="evidence" value="ECO:0007669"/>
    <property type="project" value="UniProtKB-EC"/>
</dbReference>
<dbReference type="EC" id="1.3.98.3" evidence="6"/>
<evidence type="ECO:0000256" key="14">
    <source>
        <dbReference type="ARBA" id="ARBA00023014"/>
    </source>
</evidence>
<evidence type="ECO:0000256" key="7">
    <source>
        <dbReference type="ARBA" id="ARBA00020156"/>
    </source>
</evidence>
<evidence type="ECO:0000256" key="13">
    <source>
        <dbReference type="ARBA" id="ARBA00023004"/>
    </source>
</evidence>
<dbReference type="PROSITE" id="PS51918">
    <property type="entry name" value="RADICAL_SAM"/>
    <property type="match status" value="1"/>
</dbReference>
<keyword evidence="10" id="KW-0949">S-adenosyl-L-methionine</keyword>
<evidence type="ECO:0000256" key="17">
    <source>
        <dbReference type="ARBA" id="ARBA00048321"/>
    </source>
</evidence>
<dbReference type="SFLD" id="SFLDS00029">
    <property type="entry name" value="Radical_SAM"/>
    <property type="match status" value="1"/>
</dbReference>
<evidence type="ECO:0000256" key="9">
    <source>
        <dbReference type="ARBA" id="ARBA00022490"/>
    </source>
</evidence>
<evidence type="ECO:0000256" key="11">
    <source>
        <dbReference type="ARBA" id="ARBA00022723"/>
    </source>
</evidence>
<evidence type="ECO:0000313" key="20">
    <source>
        <dbReference type="Proteomes" id="UP001597327"/>
    </source>
</evidence>
<dbReference type="RefSeq" id="WP_341872923.1">
    <property type="nucleotide sequence ID" value="NZ_JBHUFA010000001.1"/>
</dbReference>
<accession>A0ABW4JUB6</accession>
<dbReference type="PANTHER" id="PTHR13932">
    <property type="entry name" value="COPROPORPHYRINIGEN III OXIDASE"/>
    <property type="match status" value="1"/>
</dbReference>
<evidence type="ECO:0000256" key="12">
    <source>
        <dbReference type="ARBA" id="ARBA00023002"/>
    </source>
</evidence>
<dbReference type="Pfam" id="PF06969">
    <property type="entry name" value="HemN_C"/>
    <property type="match status" value="1"/>
</dbReference>
<dbReference type="InterPro" id="IPR013785">
    <property type="entry name" value="Aldolase_TIM"/>
</dbReference>
<keyword evidence="13" id="KW-0408">Iron</keyword>
<evidence type="ECO:0000256" key="15">
    <source>
        <dbReference type="ARBA" id="ARBA00023244"/>
    </source>
</evidence>
<comment type="caution">
    <text evidence="19">The sequence shown here is derived from an EMBL/GenBank/DDBJ whole genome shotgun (WGS) entry which is preliminary data.</text>
</comment>
<evidence type="ECO:0000259" key="18">
    <source>
        <dbReference type="PROSITE" id="PS51918"/>
    </source>
</evidence>
<evidence type="ECO:0000256" key="6">
    <source>
        <dbReference type="ARBA" id="ARBA00011912"/>
    </source>
</evidence>
<dbReference type="SFLD" id="SFLDG01065">
    <property type="entry name" value="anaerobic_coproporphyrinogen-I"/>
    <property type="match status" value="1"/>
</dbReference>
<keyword evidence="11" id="KW-0479">Metal-binding</keyword>
<evidence type="ECO:0000256" key="10">
    <source>
        <dbReference type="ARBA" id="ARBA00022691"/>
    </source>
</evidence>
<evidence type="ECO:0000256" key="4">
    <source>
        <dbReference type="ARBA" id="ARBA00005493"/>
    </source>
</evidence>
<proteinExistence type="inferred from homology"/>
<comment type="cofactor">
    <cofactor evidence="1">
        <name>[4Fe-4S] cluster</name>
        <dbReference type="ChEBI" id="CHEBI:49883"/>
    </cofactor>
</comment>
<comment type="similarity">
    <text evidence="4">Belongs to the anaerobic coproporphyrinogen-III oxidase family.</text>
</comment>
<protein>
    <recommendedName>
        <fullName evidence="7">Oxygen-independent coproporphyrinogen III oxidase</fullName>
        <ecNumber evidence="6">1.3.98.3</ecNumber>
    </recommendedName>
    <alternativeName>
        <fullName evidence="16">Coproporphyrinogen III dehydrogenase</fullName>
    </alternativeName>
</protein>
<dbReference type="SMART" id="SM00729">
    <property type="entry name" value="Elp3"/>
    <property type="match status" value="1"/>
</dbReference>
<comment type="catalytic activity">
    <reaction evidence="17">
        <text>coproporphyrinogen III + 2 S-adenosyl-L-methionine = protoporphyrinogen IX + 2 5'-deoxyadenosine + 2 L-methionine + 2 CO2</text>
        <dbReference type="Rhea" id="RHEA:15425"/>
        <dbReference type="ChEBI" id="CHEBI:16526"/>
        <dbReference type="ChEBI" id="CHEBI:17319"/>
        <dbReference type="ChEBI" id="CHEBI:57307"/>
        <dbReference type="ChEBI" id="CHEBI:57309"/>
        <dbReference type="ChEBI" id="CHEBI:57844"/>
        <dbReference type="ChEBI" id="CHEBI:59789"/>
        <dbReference type="EC" id="1.3.98.3"/>
    </reaction>
</comment>
<evidence type="ECO:0000313" key="19">
    <source>
        <dbReference type="EMBL" id="MFD1695092.1"/>
    </source>
</evidence>